<accession>A0A223LDX0</accession>
<dbReference type="RefSeq" id="YP_009834608.1">
    <property type="nucleotide sequence ID" value="NC_048673.1"/>
</dbReference>
<feature type="transmembrane region" description="Helical" evidence="1">
    <location>
        <begin position="21"/>
        <end position="41"/>
    </location>
</feature>
<organism evidence="2 3">
    <name type="scientific">Aeromonas phage AS-zj</name>
    <dbReference type="NCBI Taxonomy" id="2024208"/>
    <lineage>
        <taxon>Viruses</taxon>
        <taxon>Duplodnaviria</taxon>
        <taxon>Heunggongvirae</taxon>
        <taxon>Uroviricota</taxon>
        <taxon>Caudoviricetes</taxon>
        <taxon>Pantevenvirales</taxon>
        <taxon>Straboviridae</taxon>
        <taxon>Emmerichvirinae</taxon>
        <taxon>Ceceduovirus</taxon>
        <taxon>Ceceduovirus aszj</taxon>
    </lineage>
</organism>
<dbReference type="KEGG" id="vg:55604675"/>
<evidence type="ECO:0000313" key="3">
    <source>
        <dbReference type="Proteomes" id="UP000226092"/>
    </source>
</evidence>
<keyword evidence="1" id="KW-0472">Membrane</keyword>
<proteinExistence type="predicted"/>
<reference evidence="2 3" key="1">
    <citation type="submission" date="2017-07" db="EMBL/GenBank/DDBJ databases">
        <title>In vitro design and evaluation of phage cocktails against multidrug-resistant Aeromonas salmonicida.</title>
        <authorList>
            <person name="Chen L."/>
            <person name="Yuan S."/>
            <person name="Ma Y."/>
        </authorList>
    </citation>
    <scope>NUCLEOTIDE SEQUENCE [LARGE SCALE GENOMIC DNA]</scope>
</reference>
<protein>
    <submittedName>
        <fullName evidence="2">Uncharacterized protein</fullName>
    </submittedName>
</protein>
<sequence length="142" mass="16137">MSIEINIMRQAETETNGMLPAFIPSCMGALVASVLVGCGFVSDVNLYILLCAIFYVLLDIVFMVVVWIKRPNYGKEFKHPLSMCMLYSFCDNNVGKYIHIYKNTPNFNLRITIAGIVIYFCDFVFYLGLFGVPVMVSSWLFL</sequence>
<keyword evidence="3" id="KW-1185">Reference proteome</keyword>
<evidence type="ECO:0000313" key="2">
    <source>
        <dbReference type="EMBL" id="ASU00244.1"/>
    </source>
</evidence>
<dbReference type="EMBL" id="MF448340">
    <property type="protein sequence ID" value="ASU00244.1"/>
    <property type="molecule type" value="Genomic_DNA"/>
</dbReference>
<keyword evidence="1" id="KW-0812">Transmembrane</keyword>
<name>A0A223LDX0_9CAUD</name>
<evidence type="ECO:0000256" key="1">
    <source>
        <dbReference type="SAM" id="Phobius"/>
    </source>
</evidence>
<dbReference type="Proteomes" id="UP000226092">
    <property type="component" value="Segment"/>
</dbReference>
<feature type="transmembrane region" description="Helical" evidence="1">
    <location>
        <begin position="116"/>
        <end position="141"/>
    </location>
</feature>
<feature type="transmembrane region" description="Helical" evidence="1">
    <location>
        <begin position="47"/>
        <end position="68"/>
    </location>
</feature>
<dbReference type="GeneID" id="55604675"/>
<keyword evidence="1" id="KW-1133">Transmembrane helix</keyword>